<dbReference type="EMBL" id="KQ086232">
    <property type="protein sequence ID" value="KLO06146.1"/>
    <property type="molecule type" value="Genomic_DNA"/>
</dbReference>
<sequence length="352" mass="37746">MYVKQLVPRKGGGGGRGRSGGRSGGSKGSPASKKHAPSSFTNSRFSNSFKISGTKSTASPYSDGGGKWFKLNTGRFSGRMSGGGKRQNVYGTRTFGSGYPYGGSGYYLSSRPFPYGFYPIFIQEGYYGDDEYSDSNSTDRPGGNLVAAIVQPSYNTSSVTYRIVGDNSSISAVYAALVANCSVANSSNCIYAFTPSSNSNASMWPLPEQVIQWYRASSFALSLDGYNNTAALASNQPPSNSSTDYTRLPDTPLPDGLNTTFLSCVNYTVGESVPLLDGPTHLSALDIVQIVIWSFQALILIAIISRHFYLKFKAWRMAATGPSTQNSSSEDLLTSRLEDGPLTPTPDGRERS</sequence>
<dbReference type="STRING" id="27342.A0A0H2RMT4"/>
<feature type="region of interest" description="Disordered" evidence="1">
    <location>
        <begin position="1"/>
        <end position="43"/>
    </location>
</feature>
<gene>
    <name evidence="3" type="ORF">SCHPADRAFT_946334</name>
</gene>
<dbReference type="InParanoid" id="A0A0H2RMT4"/>
<reference evidence="3 4" key="1">
    <citation type="submission" date="2015-04" db="EMBL/GenBank/DDBJ databases">
        <title>Complete genome sequence of Schizopora paradoxa KUC8140, a cosmopolitan wood degrader in East Asia.</title>
        <authorList>
            <consortium name="DOE Joint Genome Institute"/>
            <person name="Min B."/>
            <person name="Park H."/>
            <person name="Jang Y."/>
            <person name="Kim J.-J."/>
            <person name="Kim K.H."/>
            <person name="Pangilinan J."/>
            <person name="Lipzen A."/>
            <person name="Riley R."/>
            <person name="Grigoriev I.V."/>
            <person name="Spatafora J.W."/>
            <person name="Choi I.-G."/>
        </authorList>
    </citation>
    <scope>NUCLEOTIDE SEQUENCE [LARGE SCALE GENOMIC DNA]</scope>
    <source>
        <strain evidence="3 4">KUC8140</strain>
    </source>
</reference>
<keyword evidence="2" id="KW-0812">Transmembrane</keyword>
<evidence type="ECO:0000256" key="2">
    <source>
        <dbReference type="SAM" id="Phobius"/>
    </source>
</evidence>
<dbReference type="Proteomes" id="UP000053477">
    <property type="component" value="Unassembled WGS sequence"/>
</dbReference>
<name>A0A0H2RMT4_9AGAM</name>
<proteinExistence type="predicted"/>
<keyword evidence="2" id="KW-0472">Membrane</keyword>
<evidence type="ECO:0000313" key="3">
    <source>
        <dbReference type="EMBL" id="KLO06146.1"/>
    </source>
</evidence>
<feature type="transmembrane region" description="Helical" evidence="2">
    <location>
        <begin position="290"/>
        <end position="309"/>
    </location>
</feature>
<evidence type="ECO:0000313" key="4">
    <source>
        <dbReference type="Proteomes" id="UP000053477"/>
    </source>
</evidence>
<dbReference type="AlphaFoldDB" id="A0A0H2RMT4"/>
<feature type="compositionally biased region" description="Gly residues" evidence="1">
    <location>
        <begin position="10"/>
        <end position="27"/>
    </location>
</feature>
<feature type="region of interest" description="Disordered" evidence="1">
    <location>
        <begin position="321"/>
        <end position="352"/>
    </location>
</feature>
<dbReference type="OrthoDB" id="3365917at2759"/>
<accession>A0A0H2RMT4</accession>
<keyword evidence="4" id="KW-1185">Reference proteome</keyword>
<keyword evidence="2" id="KW-1133">Transmembrane helix</keyword>
<feature type="compositionally biased region" description="Polar residues" evidence="1">
    <location>
        <begin position="321"/>
        <end position="332"/>
    </location>
</feature>
<organism evidence="3 4">
    <name type="scientific">Schizopora paradoxa</name>
    <dbReference type="NCBI Taxonomy" id="27342"/>
    <lineage>
        <taxon>Eukaryota</taxon>
        <taxon>Fungi</taxon>
        <taxon>Dikarya</taxon>
        <taxon>Basidiomycota</taxon>
        <taxon>Agaricomycotina</taxon>
        <taxon>Agaricomycetes</taxon>
        <taxon>Hymenochaetales</taxon>
        <taxon>Schizoporaceae</taxon>
        <taxon>Schizopora</taxon>
    </lineage>
</organism>
<protein>
    <submittedName>
        <fullName evidence="3">Uncharacterized protein</fullName>
    </submittedName>
</protein>
<evidence type="ECO:0000256" key="1">
    <source>
        <dbReference type="SAM" id="MobiDB-lite"/>
    </source>
</evidence>